<feature type="transmembrane region" description="Helical" evidence="8">
    <location>
        <begin position="103"/>
        <end position="127"/>
    </location>
</feature>
<reference evidence="10 11" key="1">
    <citation type="submission" date="2018-03" db="EMBL/GenBank/DDBJ databases">
        <title>Genomic Encyclopedia of Archaeal and Bacterial Type Strains, Phase II (KMG-II): from individual species to whole genera.</title>
        <authorList>
            <person name="Goeker M."/>
        </authorList>
    </citation>
    <scope>NUCLEOTIDE SEQUENCE [LARGE SCALE GENOMIC DNA]</scope>
    <source>
        <strain evidence="10 11">DSM 19711</strain>
    </source>
</reference>
<feature type="transmembrane region" description="Helical" evidence="8">
    <location>
        <begin position="322"/>
        <end position="345"/>
    </location>
</feature>
<evidence type="ECO:0000256" key="2">
    <source>
        <dbReference type="ARBA" id="ARBA00022448"/>
    </source>
</evidence>
<keyword evidence="4 8" id="KW-1133">Transmembrane helix</keyword>
<sequence length="443" mass="46361">MNTPNFEVLLHVTAAVAVIVVLARVCGALAEKVGQPAVVGEMVSGILLGPTLLGSLAPGFTGYLFTDRTRPVLYTVAMLGLCLYMFLVGADHEIETGRGRDRWAPVALAVTGVVGPAVLGGLGGGLLLAGERPAGVAPWVYAVFLGGALSITAFPMLARVLQERRMVHTRFGRTATTAAAVDDALAWCLLAVVTSLVTRGSALGAVTTVVLPALALAVAVLVVVPRVFRSRLEAAVHRGHLDEGLLAALLATTLVVGWAADAIGIYSVFGGFLVGVALPRVPGFAPLLHGSALGLVRTLMLPLFFAFSGLNTDLRTLASPSYLLPLVALVLVAAVTKSAAGYVVLRRWFRWSHGEAFAMGAIMNARGLMILIFINAGLDLGVLSRPAFSMLVVVAVVTTAAAVPLYRRHFSDAVEEAAREEGLRRRPRATAVGAREPEWASPG</sequence>
<dbReference type="InterPro" id="IPR038770">
    <property type="entry name" value="Na+/solute_symporter_sf"/>
</dbReference>
<evidence type="ECO:0000256" key="7">
    <source>
        <dbReference type="SAM" id="MobiDB-lite"/>
    </source>
</evidence>
<feature type="transmembrane region" description="Helical" evidence="8">
    <location>
        <begin position="139"/>
        <end position="158"/>
    </location>
</feature>
<keyword evidence="2" id="KW-0813">Transport</keyword>
<evidence type="ECO:0000313" key="11">
    <source>
        <dbReference type="Proteomes" id="UP000238083"/>
    </source>
</evidence>
<evidence type="ECO:0000256" key="4">
    <source>
        <dbReference type="ARBA" id="ARBA00022989"/>
    </source>
</evidence>
<evidence type="ECO:0000256" key="3">
    <source>
        <dbReference type="ARBA" id="ARBA00022692"/>
    </source>
</evidence>
<feature type="region of interest" description="Disordered" evidence="7">
    <location>
        <begin position="420"/>
        <end position="443"/>
    </location>
</feature>
<feature type="domain" description="Cation/H+ exchanger transmembrane" evidence="9">
    <location>
        <begin position="21"/>
        <end position="400"/>
    </location>
</feature>
<dbReference type="PANTHER" id="PTHR32468:SF0">
    <property type="entry name" value="K(+)_H(+) ANTIPORTER 1"/>
    <property type="match status" value="1"/>
</dbReference>
<evidence type="ECO:0000256" key="8">
    <source>
        <dbReference type="SAM" id="Phobius"/>
    </source>
</evidence>
<dbReference type="AlphaFoldDB" id="A0A2T0QYP6"/>
<dbReference type="PANTHER" id="PTHR32468">
    <property type="entry name" value="CATION/H + ANTIPORTER"/>
    <property type="match status" value="1"/>
</dbReference>
<organism evidence="10 11">
    <name type="scientific">Kineococcus rhizosphaerae</name>
    <dbReference type="NCBI Taxonomy" id="559628"/>
    <lineage>
        <taxon>Bacteria</taxon>
        <taxon>Bacillati</taxon>
        <taxon>Actinomycetota</taxon>
        <taxon>Actinomycetes</taxon>
        <taxon>Kineosporiales</taxon>
        <taxon>Kineosporiaceae</taxon>
        <taxon>Kineococcus</taxon>
    </lineage>
</organism>
<feature type="transmembrane region" description="Helical" evidence="8">
    <location>
        <begin position="179"/>
        <end position="197"/>
    </location>
</feature>
<keyword evidence="5" id="KW-0406">Ion transport</keyword>
<keyword evidence="3 8" id="KW-0812">Transmembrane</keyword>
<feature type="transmembrane region" description="Helical" evidence="8">
    <location>
        <begin position="12"/>
        <end position="30"/>
    </location>
</feature>
<gene>
    <name evidence="10" type="ORF">CLV37_113121</name>
</gene>
<feature type="transmembrane region" description="Helical" evidence="8">
    <location>
        <begin position="388"/>
        <end position="406"/>
    </location>
</feature>
<dbReference type="Pfam" id="PF00999">
    <property type="entry name" value="Na_H_Exchanger"/>
    <property type="match status" value="1"/>
</dbReference>
<proteinExistence type="predicted"/>
<feature type="transmembrane region" description="Helical" evidence="8">
    <location>
        <begin position="203"/>
        <end position="224"/>
    </location>
</feature>
<dbReference type="RefSeq" id="WP_106214464.1">
    <property type="nucleotide sequence ID" value="NZ_PVZF01000013.1"/>
</dbReference>
<dbReference type="GO" id="GO:1902600">
    <property type="term" value="P:proton transmembrane transport"/>
    <property type="evidence" value="ECO:0007669"/>
    <property type="project" value="InterPro"/>
</dbReference>
<comment type="caution">
    <text evidence="10">The sequence shown here is derived from an EMBL/GenBank/DDBJ whole genome shotgun (WGS) entry which is preliminary data.</text>
</comment>
<dbReference type="InterPro" id="IPR006153">
    <property type="entry name" value="Cation/H_exchanger_TM"/>
</dbReference>
<evidence type="ECO:0000256" key="1">
    <source>
        <dbReference type="ARBA" id="ARBA00004141"/>
    </source>
</evidence>
<evidence type="ECO:0000256" key="6">
    <source>
        <dbReference type="ARBA" id="ARBA00023136"/>
    </source>
</evidence>
<evidence type="ECO:0000259" key="9">
    <source>
        <dbReference type="Pfam" id="PF00999"/>
    </source>
</evidence>
<feature type="transmembrane region" description="Helical" evidence="8">
    <location>
        <begin position="266"/>
        <end position="285"/>
    </location>
</feature>
<dbReference type="GO" id="GO:0016020">
    <property type="term" value="C:membrane"/>
    <property type="evidence" value="ECO:0007669"/>
    <property type="project" value="UniProtKB-SubCell"/>
</dbReference>
<name>A0A2T0QYP6_9ACTN</name>
<feature type="transmembrane region" description="Helical" evidence="8">
    <location>
        <begin position="357"/>
        <end position="376"/>
    </location>
</feature>
<dbReference type="GO" id="GO:0015297">
    <property type="term" value="F:antiporter activity"/>
    <property type="evidence" value="ECO:0007669"/>
    <property type="project" value="InterPro"/>
</dbReference>
<evidence type="ECO:0000256" key="5">
    <source>
        <dbReference type="ARBA" id="ARBA00023065"/>
    </source>
</evidence>
<dbReference type="InterPro" id="IPR050794">
    <property type="entry name" value="CPA2_transporter"/>
</dbReference>
<keyword evidence="11" id="KW-1185">Reference proteome</keyword>
<feature type="transmembrane region" description="Helical" evidence="8">
    <location>
        <begin position="42"/>
        <end position="65"/>
    </location>
</feature>
<feature type="transmembrane region" description="Helical" evidence="8">
    <location>
        <begin position="292"/>
        <end position="310"/>
    </location>
</feature>
<dbReference type="OrthoDB" id="9793589at2"/>
<dbReference type="Gene3D" id="1.20.1530.20">
    <property type="match status" value="1"/>
</dbReference>
<comment type="subcellular location">
    <subcellularLocation>
        <location evidence="1">Membrane</location>
        <topology evidence="1">Multi-pass membrane protein</topology>
    </subcellularLocation>
</comment>
<feature type="transmembrane region" description="Helical" evidence="8">
    <location>
        <begin position="71"/>
        <end position="91"/>
    </location>
</feature>
<dbReference type="Proteomes" id="UP000238083">
    <property type="component" value="Unassembled WGS sequence"/>
</dbReference>
<evidence type="ECO:0000313" key="10">
    <source>
        <dbReference type="EMBL" id="PRY11497.1"/>
    </source>
</evidence>
<dbReference type="EMBL" id="PVZF01000013">
    <property type="protein sequence ID" value="PRY11497.1"/>
    <property type="molecule type" value="Genomic_DNA"/>
</dbReference>
<accession>A0A2T0QYP6</accession>
<protein>
    <submittedName>
        <fullName evidence="10">Transporter (CPA2 family)</fullName>
    </submittedName>
</protein>
<keyword evidence="6 8" id="KW-0472">Membrane</keyword>